<comment type="subcellular location">
    <subcellularLocation>
        <location evidence="1">Cell membrane</location>
        <topology evidence="1">Multi-pass membrane protein</topology>
    </subcellularLocation>
</comment>
<dbReference type="Gene3D" id="1.10.287.1260">
    <property type="match status" value="1"/>
</dbReference>
<evidence type="ECO:0000259" key="10">
    <source>
        <dbReference type="Pfam" id="PF21082"/>
    </source>
</evidence>
<feature type="domain" description="Mechanosensitive ion channel MscS C-terminal" evidence="10">
    <location>
        <begin position="335"/>
        <end position="417"/>
    </location>
</feature>
<dbReference type="AlphaFoldDB" id="A0A4P6UQG3"/>
<dbReference type="InterPro" id="IPR006685">
    <property type="entry name" value="MscS_channel_2nd"/>
</dbReference>
<feature type="transmembrane region" description="Helical" evidence="8">
    <location>
        <begin position="93"/>
        <end position="117"/>
    </location>
</feature>
<dbReference type="InterPro" id="IPR011066">
    <property type="entry name" value="MscS_channel_C_sf"/>
</dbReference>
<gene>
    <name evidence="12" type="ORF">DW355_15730</name>
</gene>
<dbReference type="Gene3D" id="3.30.70.100">
    <property type="match status" value="1"/>
</dbReference>
<feature type="transmembrane region" description="Helical" evidence="8">
    <location>
        <begin position="64"/>
        <end position="87"/>
    </location>
</feature>
<dbReference type="EMBL" id="CP031395">
    <property type="protein sequence ID" value="QBK05981.1"/>
    <property type="molecule type" value="Genomic_DNA"/>
</dbReference>
<evidence type="ECO:0000256" key="2">
    <source>
        <dbReference type="ARBA" id="ARBA00008017"/>
    </source>
</evidence>
<dbReference type="InterPro" id="IPR052702">
    <property type="entry name" value="MscS-like_channel"/>
</dbReference>
<keyword evidence="3" id="KW-1003">Cell membrane</keyword>
<dbReference type="PANTHER" id="PTHR30347:SF1">
    <property type="entry name" value="MECHANOSENSITIVE CHANNEL MSCK"/>
    <property type="match status" value="1"/>
</dbReference>
<dbReference type="Proteomes" id="UP000292939">
    <property type="component" value="Chromosome"/>
</dbReference>
<feature type="domain" description="Mechanosensitive ion channel MscS" evidence="9">
    <location>
        <begin position="261"/>
        <end position="326"/>
    </location>
</feature>
<feature type="transmembrane region" description="Helical" evidence="8">
    <location>
        <begin position="16"/>
        <end position="36"/>
    </location>
</feature>
<dbReference type="Pfam" id="PF21088">
    <property type="entry name" value="MS_channel_1st"/>
    <property type="match status" value="1"/>
</dbReference>
<comment type="similarity">
    <text evidence="2">Belongs to the MscS (TC 1.A.23) family.</text>
</comment>
<dbReference type="SUPFAM" id="SSF82861">
    <property type="entry name" value="Mechanosensitive channel protein MscS (YggB), transmembrane region"/>
    <property type="match status" value="1"/>
</dbReference>
<keyword evidence="5 8" id="KW-1133">Transmembrane helix</keyword>
<evidence type="ECO:0000256" key="3">
    <source>
        <dbReference type="ARBA" id="ARBA00022475"/>
    </source>
</evidence>
<dbReference type="OrthoDB" id="9809206at2"/>
<evidence type="ECO:0000259" key="9">
    <source>
        <dbReference type="Pfam" id="PF00924"/>
    </source>
</evidence>
<evidence type="ECO:0000256" key="1">
    <source>
        <dbReference type="ARBA" id="ARBA00004651"/>
    </source>
</evidence>
<dbReference type="GO" id="GO:0008381">
    <property type="term" value="F:mechanosensitive monoatomic ion channel activity"/>
    <property type="evidence" value="ECO:0007669"/>
    <property type="project" value="UniProtKB-ARBA"/>
</dbReference>
<dbReference type="SUPFAM" id="SSF50182">
    <property type="entry name" value="Sm-like ribonucleoproteins"/>
    <property type="match status" value="1"/>
</dbReference>
<dbReference type="GO" id="GO:0005886">
    <property type="term" value="C:plasma membrane"/>
    <property type="evidence" value="ECO:0007669"/>
    <property type="project" value="UniProtKB-SubCell"/>
</dbReference>
<name>A0A4P6UQG3_9BURK</name>
<dbReference type="InterPro" id="IPR010920">
    <property type="entry name" value="LSM_dom_sf"/>
</dbReference>
<proteinExistence type="inferred from homology"/>
<dbReference type="InterPro" id="IPR023408">
    <property type="entry name" value="MscS_beta-dom_sf"/>
</dbReference>
<feature type="transmembrane region" description="Helical" evidence="8">
    <location>
        <begin position="219"/>
        <end position="238"/>
    </location>
</feature>
<dbReference type="Pfam" id="PF21082">
    <property type="entry name" value="MS_channel_3rd"/>
    <property type="match status" value="1"/>
</dbReference>
<dbReference type="InterPro" id="IPR049142">
    <property type="entry name" value="MS_channel_1st"/>
</dbReference>
<dbReference type="InterPro" id="IPR049278">
    <property type="entry name" value="MS_channel_C"/>
</dbReference>
<protein>
    <submittedName>
        <fullName evidence="12">Mechanosensitive ion channel protein</fullName>
    </submittedName>
</protein>
<dbReference type="KEGG" id="hgr:DW355_15730"/>
<evidence type="ECO:0000256" key="7">
    <source>
        <dbReference type="SAM" id="MobiDB-lite"/>
    </source>
</evidence>
<keyword evidence="6 8" id="KW-0472">Membrane</keyword>
<feature type="region of interest" description="Disordered" evidence="7">
    <location>
        <begin position="426"/>
        <end position="445"/>
    </location>
</feature>
<evidence type="ECO:0000256" key="4">
    <source>
        <dbReference type="ARBA" id="ARBA00022692"/>
    </source>
</evidence>
<dbReference type="PANTHER" id="PTHR30347">
    <property type="entry name" value="POTASSIUM CHANNEL RELATED"/>
    <property type="match status" value="1"/>
</dbReference>
<dbReference type="RefSeq" id="WP_131281510.1">
    <property type="nucleotide sequence ID" value="NZ_CP031395.1"/>
</dbReference>
<dbReference type="InterPro" id="IPR011014">
    <property type="entry name" value="MscS_channel_TM-2"/>
</dbReference>
<reference evidence="12 13" key="1">
    <citation type="submission" date="2018-07" db="EMBL/GenBank/DDBJ databases">
        <title>Exploring interactions and the metabolic potential of the ultra-small soil bacteria Hylemonella gracilis.</title>
        <authorList>
            <person name="Tyc O."/>
            <person name="Kulkarni P."/>
            <person name="Gawehns F."/>
            <person name="Hundscheid M."/>
            <person name="Zweers H."/>
            <person name="Garbeva P."/>
        </authorList>
    </citation>
    <scope>NUCLEOTIDE SEQUENCE [LARGE SCALE GENOMIC DNA]</scope>
    <source>
        <strain evidence="12 13">NS1</strain>
    </source>
</reference>
<feature type="transmembrane region" description="Helical" evidence="8">
    <location>
        <begin position="176"/>
        <end position="198"/>
    </location>
</feature>
<keyword evidence="4 8" id="KW-0812">Transmembrane</keyword>
<evidence type="ECO:0000313" key="12">
    <source>
        <dbReference type="EMBL" id="QBK05981.1"/>
    </source>
</evidence>
<organism evidence="12 13">
    <name type="scientific">Hylemonella gracilis</name>
    <dbReference type="NCBI Taxonomy" id="80880"/>
    <lineage>
        <taxon>Bacteria</taxon>
        <taxon>Pseudomonadati</taxon>
        <taxon>Pseudomonadota</taxon>
        <taxon>Betaproteobacteria</taxon>
        <taxon>Burkholderiales</taxon>
        <taxon>Comamonadaceae</taxon>
        <taxon>Hylemonella</taxon>
    </lineage>
</organism>
<evidence type="ECO:0000256" key="8">
    <source>
        <dbReference type="SAM" id="Phobius"/>
    </source>
</evidence>
<feature type="transmembrane region" description="Helical" evidence="8">
    <location>
        <begin position="250"/>
        <end position="273"/>
    </location>
</feature>
<evidence type="ECO:0000313" key="13">
    <source>
        <dbReference type="Proteomes" id="UP000292939"/>
    </source>
</evidence>
<evidence type="ECO:0000259" key="11">
    <source>
        <dbReference type="Pfam" id="PF21088"/>
    </source>
</evidence>
<sequence>MEITELRNLLNEWDEAVVWIEALILLACLGLAWGVARYAGYRVGRGSVRDGAGQKSESPKSDSVWFGQHTIDGLLFPLLTLLLIYAARHGVALYQPVLLLKVALPIFVSLAVIRLFVRVLRASFPESASVKFIEQSVSWLAWAGAVLWITGLLPAVQAEMEDITFAFGQTRISLRTIFEGAISSSLMLVVVLWISATLEKRILCGGVGDLSMRKIAANAIRAGLLFIGLLFALSAVGVDLTALSVLGGALGVGLGFGLQKLAANYVSGFVILLERSLRIGDMVRVDGFEGVVTDIKTRYTLIRALNGRETVVPNELFITQRVENLSPGTYVWLSLKIAVGYDSDPAQVMQILVDAALEQPRVRRTPIPVATLDNFGADGLEFSLAFTIDDPEAGHGALRSAINLRILQSLRDAEIDIPYPQRVVHWRDETPSHPRRTEGEGKSSV</sequence>
<feature type="domain" description="Mechanosensitive ion channel transmembrane helices 2/3" evidence="11">
    <location>
        <begin position="219"/>
        <end position="259"/>
    </location>
</feature>
<feature type="transmembrane region" description="Helical" evidence="8">
    <location>
        <begin position="137"/>
        <end position="156"/>
    </location>
</feature>
<dbReference type="Gene3D" id="2.30.30.60">
    <property type="match status" value="1"/>
</dbReference>
<dbReference type="SUPFAM" id="SSF82689">
    <property type="entry name" value="Mechanosensitive channel protein MscS (YggB), C-terminal domain"/>
    <property type="match status" value="1"/>
</dbReference>
<accession>A0A4P6UQG3</accession>
<dbReference type="Pfam" id="PF00924">
    <property type="entry name" value="MS_channel_2nd"/>
    <property type="match status" value="1"/>
</dbReference>
<evidence type="ECO:0000256" key="5">
    <source>
        <dbReference type="ARBA" id="ARBA00022989"/>
    </source>
</evidence>
<evidence type="ECO:0000256" key="6">
    <source>
        <dbReference type="ARBA" id="ARBA00023136"/>
    </source>
</evidence>